<dbReference type="PROSITE" id="PS50077">
    <property type="entry name" value="HEAT_REPEAT"/>
    <property type="match status" value="1"/>
</dbReference>
<proteinExistence type="predicted"/>
<feature type="repeat" description="ARM" evidence="2">
    <location>
        <begin position="345"/>
        <end position="387"/>
    </location>
</feature>
<accession>A0A7I8K769</accession>
<feature type="repeat" description="HEAT" evidence="1">
    <location>
        <begin position="228"/>
        <end position="266"/>
    </location>
</feature>
<dbReference type="Gene3D" id="1.25.10.10">
    <property type="entry name" value="Leucine-rich Repeat Variant"/>
    <property type="match status" value="3"/>
</dbReference>
<name>A0A7I8K769_SPIIN</name>
<dbReference type="SUPFAM" id="SSF48371">
    <property type="entry name" value="ARM repeat"/>
    <property type="match status" value="1"/>
</dbReference>
<organism evidence="3 4">
    <name type="scientific">Spirodela intermedia</name>
    <name type="common">Intermediate duckweed</name>
    <dbReference type="NCBI Taxonomy" id="51605"/>
    <lineage>
        <taxon>Eukaryota</taxon>
        <taxon>Viridiplantae</taxon>
        <taxon>Streptophyta</taxon>
        <taxon>Embryophyta</taxon>
        <taxon>Tracheophyta</taxon>
        <taxon>Spermatophyta</taxon>
        <taxon>Magnoliopsida</taxon>
        <taxon>Liliopsida</taxon>
        <taxon>Araceae</taxon>
        <taxon>Lemnoideae</taxon>
        <taxon>Spirodela</taxon>
    </lineage>
</organism>
<evidence type="ECO:0000313" key="4">
    <source>
        <dbReference type="Proteomes" id="UP000663760"/>
    </source>
</evidence>
<keyword evidence="4" id="KW-1185">Reference proteome</keyword>
<dbReference type="AlphaFoldDB" id="A0A7I8K769"/>
<evidence type="ECO:0000256" key="1">
    <source>
        <dbReference type="PROSITE-ProRule" id="PRU00103"/>
    </source>
</evidence>
<feature type="repeat" description="ARM" evidence="2">
    <location>
        <begin position="386"/>
        <end position="414"/>
    </location>
</feature>
<dbReference type="SMART" id="SM00185">
    <property type="entry name" value="ARM"/>
    <property type="match status" value="6"/>
</dbReference>
<evidence type="ECO:0000313" key="3">
    <source>
        <dbReference type="EMBL" id="CAA7393327.1"/>
    </source>
</evidence>
<dbReference type="PROSITE" id="PS50176">
    <property type="entry name" value="ARM_REPEAT"/>
    <property type="match status" value="2"/>
</dbReference>
<protein>
    <submittedName>
        <fullName evidence="3">Uncharacterized protein</fullName>
    </submittedName>
</protein>
<dbReference type="InterPro" id="IPR000225">
    <property type="entry name" value="Armadillo"/>
</dbReference>
<sequence>MDADRSEVSEGDRLDRHVDWDRLLRHFSDAATRGAEDQQLRASRELRRLCKYAPERVLRETIAVLVGLLGSPNSAVQEAAARSLSCVARWGGGSLCPVVGQSGAIAALLRLLPQATGGRERRLAECLRTLVAFDNGNRVILARNGGLEGILHLIPLCADETRGCLLEVLSAVAMLWEVRRAIVHTGGLPLLIEAVSCGPMTSRRRAAHAIGLMATASRVHHMLVDWRVVPALLDLLREGDPQAKLTAANSLGIISSHVDYLRLVAQAGAIPLYAELLEGQDALGKEIAEDVFCILAVVEENAVLICAQLVKILRGDDEDAKAAAADVLWGLSGHNHSFSVIGESGAIPLLLSLLQEGGDDAREKALGAIVQMSYDEADRRVLADEGAIPVLIGLLRSESEELEDNAIEALVNFSEDPFLCDRVSEVSDHPLFLAVRVRLAIIRSSDEHLIRSLQQLSVDHFTSHPELM</sequence>
<reference evidence="3" key="1">
    <citation type="submission" date="2020-02" db="EMBL/GenBank/DDBJ databases">
        <authorList>
            <person name="Scholz U."/>
            <person name="Mascher M."/>
            <person name="Fiebig A."/>
        </authorList>
    </citation>
    <scope>NUCLEOTIDE SEQUENCE</scope>
</reference>
<dbReference type="InterPro" id="IPR016024">
    <property type="entry name" value="ARM-type_fold"/>
</dbReference>
<dbReference type="EMBL" id="LR746266">
    <property type="protein sequence ID" value="CAA7393327.1"/>
    <property type="molecule type" value="Genomic_DNA"/>
</dbReference>
<dbReference type="PANTHER" id="PTHR46241:SF1">
    <property type="entry name" value="OUTER DYNEIN ARM-DOCKING COMPLEX SUBUNIT 2"/>
    <property type="match status" value="1"/>
</dbReference>
<dbReference type="Proteomes" id="UP000663760">
    <property type="component" value="Chromosome 3"/>
</dbReference>
<dbReference type="OrthoDB" id="409644at2759"/>
<dbReference type="InterPro" id="IPR011989">
    <property type="entry name" value="ARM-like"/>
</dbReference>
<gene>
    <name evidence="3" type="ORF">SI8410_03004089</name>
</gene>
<dbReference type="PANTHER" id="PTHR46241">
    <property type="entry name" value="ARMADILLO REPEAT-CONTAINING PROTEIN 4 ARMC4"/>
    <property type="match status" value="1"/>
</dbReference>
<dbReference type="InterPro" id="IPR021133">
    <property type="entry name" value="HEAT_type_2"/>
</dbReference>
<evidence type="ECO:0000256" key="2">
    <source>
        <dbReference type="PROSITE-ProRule" id="PRU00259"/>
    </source>
</evidence>